<name>A0ABV6IDB7_9BURK</name>
<gene>
    <name evidence="2" type="ORF">ACFFJH_08395</name>
</gene>
<keyword evidence="1" id="KW-0472">Membrane</keyword>
<dbReference type="Proteomes" id="UP001589844">
    <property type="component" value="Unassembled WGS sequence"/>
</dbReference>
<dbReference type="RefSeq" id="WP_222612416.1">
    <property type="nucleotide sequence ID" value="NZ_JBHLXJ010000009.1"/>
</dbReference>
<dbReference type="InterPro" id="IPR047811">
    <property type="entry name" value="CytC_ox_assmbl_put"/>
</dbReference>
<sequence length="34" mass="3870">MKNQKKSNLTTALILASVVLVFFIGIFVKQTLFR</sequence>
<feature type="transmembrane region" description="Helical" evidence="1">
    <location>
        <begin position="12"/>
        <end position="32"/>
    </location>
</feature>
<evidence type="ECO:0000256" key="1">
    <source>
        <dbReference type="SAM" id="Phobius"/>
    </source>
</evidence>
<dbReference type="EMBL" id="JBHLXJ010000009">
    <property type="protein sequence ID" value="MFC0349824.1"/>
    <property type="molecule type" value="Genomic_DNA"/>
</dbReference>
<proteinExistence type="predicted"/>
<organism evidence="2 3">
    <name type="scientific">Undibacterium danionis</name>
    <dbReference type="NCBI Taxonomy" id="1812100"/>
    <lineage>
        <taxon>Bacteria</taxon>
        <taxon>Pseudomonadati</taxon>
        <taxon>Pseudomonadota</taxon>
        <taxon>Betaproteobacteria</taxon>
        <taxon>Burkholderiales</taxon>
        <taxon>Oxalobacteraceae</taxon>
        <taxon>Undibacterium</taxon>
    </lineage>
</organism>
<evidence type="ECO:0000313" key="2">
    <source>
        <dbReference type="EMBL" id="MFC0349824.1"/>
    </source>
</evidence>
<reference evidence="2 3" key="1">
    <citation type="submission" date="2024-09" db="EMBL/GenBank/DDBJ databases">
        <authorList>
            <person name="Sun Q."/>
            <person name="Mori K."/>
        </authorList>
    </citation>
    <scope>NUCLEOTIDE SEQUENCE [LARGE SCALE GENOMIC DNA]</scope>
    <source>
        <strain evidence="2 3">CCM 8677</strain>
    </source>
</reference>
<comment type="caution">
    <text evidence="2">The sequence shown here is derived from an EMBL/GenBank/DDBJ whole genome shotgun (WGS) entry which is preliminary data.</text>
</comment>
<keyword evidence="1" id="KW-0812">Transmembrane</keyword>
<dbReference type="NCBIfam" id="NF038351">
    <property type="entry name" value="cyt_ox_assem_30"/>
    <property type="match status" value="1"/>
</dbReference>
<keyword evidence="1" id="KW-1133">Transmembrane helix</keyword>
<protein>
    <submittedName>
        <fullName evidence="2">Cytochrome oxidase small assembly protein</fullName>
    </submittedName>
</protein>
<evidence type="ECO:0000313" key="3">
    <source>
        <dbReference type="Proteomes" id="UP001589844"/>
    </source>
</evidence>
<keyword evidence="3" id="KW-1185">Reference proteome</keyword>
<accession>A0ABV6IDB7</accession>